<feature type="disulfide bond" evidence="14">
    <location>
        <begin position="395"/>
        <end position="410"/>
    </location>
</feature>
<feature type="disulfide bond" evidence="14">
    <location>
        <begin position="294"/>
        <end position="312"/>
    </location>
</feature>
<evidence type="ECO:0000313" key="19">
    <source>
        <dbReference type="EMBL" id="KAF0298137.1"/>
    </source>
</evidence>
<name>A0A6A4VPM5_AMPAM</name>
<feature type="disulfide bond" evidence="14">
    <location>
        <begin position="192"/>
        <end position="207"/>
    </location>
</feature>
<feature type="domain" description="EGF-like" evidence="18">
    <location>
        <begin position="494"/>
        <end position="529"/>
    </location>
</feature>
<dbReference type="InterPro" id="IPR000033">
    <property type="entry name" value="LDLR_classB_rpt"/>
</dbReference>
<dbReference type="Proteomes" id="UP000440578">
    <property type="component" value="Unassembled WGS sequence"/>
</dbReference>
<dbReference type="InterPro" id="IPR018097">
    <property type="entry name" value="EGF_Ca-bd_CS"/>
</dbReference>
<dbReference type="PROSITE" id="PS01209">
    <property type="entry name" value="LDLRA_1"/>
    <property type="match status" value="2"/>
</dbReference>
<dbReference type="SUPFAM" id="SSF63825">
    <property type="entry name" value="YWTD domain"/>
    <property type="match status" value="1"/>
</dbReference>
<evidence type="ECO:0000313" key="20">
    <source>
        <dbReference type="Proteomes" id="UP000440578"/>
    </source>
</evidence>
<sequence length="967" mass="105924">MPPCLLYHCVCLSYRSPCLPYRSLCLSYQSPCLSYHSPCLPYRSPCLPYRSPVYRLECVRRVAAARQCSDEHFRCVCLRHLSVSVVLFSVSAVPFSVSVVPFFVSTVSFYPRVGSAVCVRRVAAARQCGAEQFRCGAADGVVQCVPASWRCDGQADCEDGADELGCSARACADDQFACRGSAGECVPVVWLCDGAEDCSDGSDEANCSKQLSFPVTAPAGRAVTSLTRSRPGVPPLTLPAPSTAQTCPADQFTCGDGRCINQRWVCDRENDCEDGSDEQDCKPTTCSPDSQFTCASGECINLSARCDGDRDCHDGSDEKDCILDDHSVPSSVCTPGEVLCDDQITCIHRSWMCDGAQDCPHGSDEDPAKCTPPVCRDGEFQCGGVSECIARKLVCNGAADCRDASDEANCTVTPPCDPDQQFSCANGRCVQIEQACDGSDDCGDGSDESDLCQLNECSQNNGGCSHGCRNQPVGHKCYCPSGYRLMDDQRTCDDIDECQIPGSCSQTCINTKGSYKCECLEGYMRDPADHTFCKAVEVHASLLLTHMTDIRKVGLYQREITEIVNNTRVATAVDYEFRTGMVFWSDLSDNRIYKAPIDEGAERTVVVRNVNAEGLAVDWLYRHLYWIHVEKDNHRIEVSDLDGNYRATLISKDLMKPRSIAVEPIEGWMFWCDWGENPRIERAGMDGSRRQVVADTRLQWPNDVTLDLVKRRIYWVDAKLKLIESADLDGANRRIIISSGNTLDHPFAITTFEDSIFWSDWNKMSLFKANKFTGSAVTSVAPTGKVQFPLVVRVYHPYRQPNGTNHCLPINGQCSHLCLPAPASGEQGGRRTGCACPAGLRLTQDGLTCTERGVKTIGSPKVTSHPRQTAPDGGSSSAFQESASDGVIAGVVIGGIAFLFIVVAGLLYMMYRMDPSRFRGFRNIDNPIYKKTTVDGIKLEKSRSPAHAGRGNEESMQPLNSRPQHVV</sequence>
<dbReference type="AlphaFoldDB" id="A0A6A4VPM5"/>
<dbReference type="GO" id="GO:0005886">
    <property type="term" value="C:plasma membrane"/>
    <property type="evidence" value="ECO:0007669"/>
    <property type="project" value="UniProtKB-SubCell"/>
</dbReference>
<proteinExistence type="predicted"/>
<dbReference type="Gene3D" id="4.10.400.10">
    <property type="entry name" value="Low-density Lipoprotein Receptor"/>
    <property type="match status" value="7"/>
</dbReference>
<dbReference type="InterPro" id="IPR001881">
    <property type="entry name" value="EGF-like_Ca-bd_dom"/>
</dbReference>
<evidence type="ECO:0000256" key="1">
    <source>
        <dbReference type="ARBA" id="ARBA00004251"/>
    </source>
</evidence>
<dbReference type="InterPro" id="IPR051221">
    <property type="entry name" value="LDLR-related"/>
</dbReference>
<keyword evidence="6" id="KW-0732">Signal</keyword>
<dbReference type="PANTHER" id="PTHR22722:SF14">
    <property type="entry name" value="MEGALIN, ISOFORM A"/>
    <property type="match status" value="1"/>
</dbReference>
<dbReference type="FunFam" id="4.10.400.10:FF:000124">
    <property type="entry name" value="Low density lipoprotein receptor"/>
    <property type="match status" value="1"/>
</dbReference>
<dbReference type="FunFam" id="2.10.25.10:FF:000038">
    <property type="entry name" value="Fibrillin 2"/>
    <property type="match status" value="1"/>
</dbReference>
<comment type="caution">
    <text evidence="13">Lacks conserved residue(s) required for the propagation of feature annotation.</text>
</comment>
<evidence type="ECO:0000256" key="2">
    <source>
        <dbReference type="ARBA" id="ARBA00022475"/>
    </source>
</evidence>
<dbReference type="PROSITE" id="PS00010">
    <property type="entry name" value="ASX_HYDROXYL"/>
    <property type="match status" value="1"/>
</dbReference>
<feature type="disulfide bond" evidence="14">
    <location>
        <begin position="306"/>
        <end position="321"/>
    </location>
</feature>
<dbReference type="GO" id="GO:0006897">
    <property type="term" value="P:endocytosis"/>
    <property type="evidence" value="ECO:0007669"/>
    <property type="project" value="UniProtKB-KW"/>
</dbReference>
<dbReference type="CDD" id="cd00112">
    <property type="entry name" value="LDLa"/>
    <property type="match status" value="7"/>
</dbReference>
<keyword evidence="3 13" id="KW-0245">EGF-like domain</keyword>
<comment type="subcellular location">
    <subcellularLocation>
        <location evidence="1">Cell membrane</location>
        <topology evidence="1">Single-pass type I membrane protein</topology>
    </subcellularLocation>
</comment>
<dbReference type="Pfam" id="PF14670">
    <property type="entry name" value="FXa_inhibition"/>
    <property type="match status" value="1"/>
</dbReference>
<dbReference type="InterPro" id="IPR049883">
    <property type="entry name" value="NOTCH1_EGF-like"/>
</dbReference>
<evidence type="ECO:0000259" key="18">
    <source>
        <dbReference type="PROSITE" id="PS50026"/>
    </source>
</evidence>
<evidence type="ECO:0000256" key="14">
    <source>
        <dbReference type="PROSITE-ProRule" id="PRU00124"/>
    </source>
</evidence>
<dbReference type="Pfam" id="PF00057">
    <property type="entry name" value="Ldl_recept_a"/>
    <property type="match status" value="7"/>
</dbReference>
<dbReference type="InterPro" id="IPR023415">
    <property type="entry name" value="LDLR_class-A_CS"/>
</dbReference>
<feature type="disulfide bond" evidence="14">
    <location>
        <begin position="254"/>
        <end position="272"/>
    </location>
</feature>
<evidence type="ECO:0000256" key="3">
    <source>
        <dbReference type="ARBA" id="ARBA00022536"/>
    </source>
</evidence>
<keyword evidence="12" id="KW-0325">Glycoprotein</keyword>
<keyword evidence="5 17" id="KW-0812">Transmembrane</keyword>
<dbReference type="PRINTS" id="PR00261">
    <property type="entry name" value="LDLRECEPTOR"/>
</dbReference>
<dbReference type="PROSITE" id="PS50026">
    <property type="entry name" value="EGF_3"/>
    <property type="match status" value="1"/>
</dbReference>
<accession>A0A6A4VPM5</accession>
<feature type="disulfide bond" evidence="13">
    <location>
        <begin position="498"/>
        <end position="508"/>
    </location>
</feature>
<gene>
    <name evidence="19" type="primary">VLDLR_5</name>
    <name evidence="19" type="ORF">FJT64_004502</name>
</gene>
<feature type="repeat" description="LDL-receptor class B" evidence="15">
    <location>
        <begin position="711"/>
        <end position="755"/>
    </location>
</feature>
<dbReference type="SMART" id="SM00181">
    <property type="entry name" value="EGF"/>
    <property type="match status" value="4"/>
</dbReference>
<dbReference type="Pfam" id="PF07645">
    <property type="entry name" value="EGF_CA"/>
    <property type="match status" value="1"/>
</dbReference>
<dbReference type="PROSITE" id="PS01187">
    <property type="entry name" value="EGF_CA"/>
    <property type="match status" value="1"/>
</dbReference>
<feature type="region of interest" description="Disordered" evidence="16">
    <location>
        <begin position="857"/>
        <end position="879"/>
    </location>
</feature>
<feature type="repeat" description="LDL-receptor class B" evidence="15">
    <location>
        <begin position="622"/>
        <end position="666"/>
    </location>
</feature>
<keyword evidence="4" id="KW-0254">Endocytosis</keyword>
<feature type="disulfide bond" evidence="14">
    <location>
        <begin position="424"/>
        <end position="442"/>
    </location>
</feature>
<dbReference type="InterPro" id="IPR011042">
    <property type="entry name" value="6-blade_b-propeller_TolB-like"/>
</dbReference>
<dbReference type="FunFam" id="2.10.25.10:FF:000037">
    <property type="entry name" value="Signal peptide, CUB domain and EGF-like domain-containing 2"/>
    <property type="match status" value="1"/>
</dbReference>
<evidence type="ECO:0000256" key="8">
    <source>
        <dbReference type="ARBA" id="ARBA00022989"/>
    </source>
</evidence>
<keyword evidence="8 17" id="KW-1133">Transmembrane helix</keyword>
<evidence type="ECO:0000256" key="17">
    <source>
        <dbReference type="SAM" id="Phobius"/>
    </source>
</evidence>
<evidence type="ECO:0000256" key="12">
    <source>
        <dbReference type="ARBA" id="ARBA00023180"/>
    </source>
</evidence>
<dbReference type="FunFam" id="2.120.10.30:FF:000008">
    <property type="entry name" value="Low-density lipoprotein receptor-related protein 4"/>
    <property type="match status" value="1"/>
</dbReference>
<organism evidence="19 20">
    <name type="scientific">Amphibalanus amphitrite</name>
    <name type="common">Striped barnacle</name>
    <name type="synonym">Balanus amphitrite</name>
    <dbReference type="NCBI Taxonomy" id="1232801"/>
    <lineage>
        <taxon>Eukaryota</taxon>
        <taxon>Metazoa</taxon>
        <taxon>Ecdysozoa</taxon>
        <taxon>Arthropoda</taxon>
        <taxon>Crustacea</taxon>
        <taxon>Multicrustacea</taxon>
        <taxon>Cirripedia</taxon>
        <taxon>Thoracica</taxon>
        <taxon>Thoracicalcarea</taxon>
        <taxon>Balanomorpha</taxon>
        <taxon>Balanoidea</taxon>
        <taxon>Balanidae</taxon>
        <taxon>Amphibalaninae</taxon>
        <taxon>Amphibalanus</taxon>
    </lineage>
</organism>
<dbReference type="InterPro" id="IPR036055">
    <property type="entry name" value="LDL_receptor-like_sf"/>
</dbReference>
<keyword evidence="19" id="KW-0449">Lipoprotein</keyword>
<dbReference type="InterPro" id="IPR000152">
    <property type="entry name" value="EGF-type_Asp/Asn_hydroxyl_site"/>
</dbReference>
<feature type="disulfide bond" evidence="14">
    <location>
        <begin position="247"/>
        <end position="259"/>
    </location>
</feature>
<dbReference type="GO" id="GO:0043235">
    <property type="term" value="C:receptor complex"/>
    <property type="evidence" value="ECO:0007669"/>
    <property type="project" value="TreeGrafter"/>
</dbReference>
<dbReference type="CDD" id="cd00054">
    <property type="entry name" value="EGF_CA"/>
    <property type="match status" value="1"/>
</dbReference>
<dbReference type="SMART" id="SM00179">
    <property type="entry name" value="EGF_CA"/>
    <property type="match status" value="2"/>
</dbReference>
<feature type="region of interest" description="Disordered" evidence="16">
    <location>
        <begin position="935"/>
        <end position="967"/>
    </location>
</feature>
<dbReference type="OrthoDB" id="664115at2759"/>
<feature type="disulfide bond" evidence="14">
    <location>
        <begin position="266"/>
        <end position="281"/>
    </location>
</feature>
<keyword evidence="7" id="KW-0677">Repeat</keyword>
<dbReference type="InterPro" id="IPR002172">
    <property type="entry name" value="LDrepeatLR_classA_rpt"/>
</dbReference>
<dbReference type="PROSITE" id="PS01186">
    <property type="entry name" value="EGF_2"/>
    <property type="match status" value="1"/>
</dbReference>
<comment type="caution">
    <text evidence="19">The sequence shown here is derived from an EMBL/GenBank/DDBJ whole genome shotgun (WGS) entry which is preliminary data.</text>
</comment>
<feature type="repeat" description="LDL-receptor class B" evidence="15">
    <location>
        <begin position="667"/>
        <end position="710"/>
    </location>
</feature>
<evidence type="ECO:0000256" key="11">
    <source>
        <dbReference type="ARBA" id="ARBA00023170"/>
    </source>
</evidence>
<dbReference type="EMBL" id="VIIS01001443">
    <property type="protein sequence ID" value="KAF0298137.1"/>
    <property type="molecule type" value="Genomic_DNA"/>
</dbReference>
<dbReference type="GO" id="GO:0005509">
    <property type="term" value="F:calcium ion binding"/>
    <property type="evidence" value="ECO:0007669"/>
    <property type="project" value="InterPro"/>
</dbReference>
<evidence type="ECO:0000256" key="16">
    <source>
        <dbReference type="SAM" id="MobiDB-lite"/>
    </source>
</evidence>
<evidence type="ECO:0000256" key="13">
    <source>
        <dbReference type="PROSITE-ProRule" id="PRU00076"/>
    </source>
</evidence>
<dbReference type="PANTHER" id="PTHR22722">
    <property type="entry name" value="LOW-DENSITY LIPOPROTEIN RECEPTOR-RELATED PROTEIN 2-RELATED"/>
    <property type="match status" value="1"/>
</dbReference>
<keyword evidence="2" id="KW-1003">Cell membrane</keyword>
<evidence type="ECO:0000256" key="15">
    <source>
        <dbReference type="PROSITE-ProRule" id="PRU00461"/>
    </source>
</evidence>
<evidence type="ECO:0000256" key="6">
    <source>
        <dbReference type="ARBA" id="ARBA00022729"/>
    </source>
</evidence>
<dbReference type="SUPFAM" id="SSF57184">
    <property type="entry name" value="Growth factor receptor domain"/>
    <property type="match status" value="1"/>
</dbReference>
<dbReference type="SMART" id="SM00135">
    <property type="entry name" value="LY"/>
    <property type="match status" value="5"/>
</dbReference>
<evidence type="ECO:0000256" key="5">
    <source>
        <dbReference type="ARBA" id="ARBA00022692"/>
    </source>
</evidence>
<evidence type="ECO:0000256" key="9">
    <source>
        <dbReference type="ARBA" id="ARBA00023136"/>
    </source>
</evidence>
<dbReference type="Pfam" id="PF00058">
    <property type="entry name" value="Ldl_recept_b"/>
    <property type="match status" value="3"/>
</dbReference>
<feature type="transmembrane region" description="Helical" evidence="17">
    <location>
        <begin position="887"/>
        <end position="911"/>
    </location>
</feature>
<dbReference type="InterPro" id="IPR009030">
    <property type="entry name" value="Growth_fac_rcpt_cys_sf"/>
</dbReference>
<dbReference type="Gene3D" id="2.120.10.30">
    <property type="entry name" value="TolB, C-terminal domain"/>
    <property type="match status" value="1"/>
</dbReference>
<dbReference type="SMART" id="SM00192">
    <property type="entry name" value="LDLa"/>
    <property type="match status" value="7"/>
</dbReference>
<dbReference type="FunFam" id="4.10.400.10:FF:000004">
    <property type="entry name" value="Low-density lipoprotein receptor-related protein 1"/>
    <property type="match status" value="1"/>
</dbReference>
<feature type="compositionally biased region" description="Polar residues" evidence="16">
    <location>
        <begin position="954"/>
        <end position="967"/>
    </location>
</feature>
<evidence type="ECO:0000256" key="7">
    <source>
        <dbReference type="ARBA" id="ARBA00022737"/>
    </source>
</evidence>
<feature type="disulfide bond" evidence="14">
    <location>
        <begin position="151"/>
        <end position="166"/>
    </location>
</feature>
<keyword evidence="20" id="KW-1185">Reference proteome</keyword>
<evidence type="ECO:0000256" key="10">
    <source>
        <dbReference type="ARBA" id="ARBA00023157"/>
    </source>
</evidence>
<reference evidence="19 20" key="1">
    <citation type="submission" date="2019-07" db="EMBL/GenBank/DDBJ databases">
        <title>Draft genome assembly of a fouling barnacle, Amphibalanus amphitrite (Darwin, 1854): The first reference genome for Thecostraca.</title>
        <authorList>
            <person name="Kim W."/>
        </authorList>
    </citation>
    <scope>NUCLEOTIDE SEQUENCE [LARGE SCALE GENOMIC DNA]</scope>
    <source>
        <strain evidence="19">SNU_AA5</strain>
        <tissue evidence="19">Soma without cirri and trophi</tissue>
    </source>
</reference>
<evidence type="ECO:0000256" key="4">
    <source>
        <dbReference type="ARBA" id="ARBA00022583"/>
    </source>
</evidence>
<dbReference type="PROSITE" id="PS51120">
    <property type="entry name" value="LDLRB"/>
    <property type="match status" value="3"/>
</dbReference>
<protein>
    <submittedName>
        <fullName evidence="19">Very low-density lipoprotein receptor</fullName>
    </submittedName>
</protein>
<dbReference type="SUPFAM" id="SSF57424">
    <property type="entry name" value="LDL receptor-like module"/>
    <property type="match status" value="6"/>
</dbReference>
<dbReference type="InterPro" id="IPR000742">
    <property type="entry name" value="EGF"/>
</dbReference>
<dbReference type="Gene3D" id="2.10.25.10">
    <property type="entry name" value="Laminin"/>
    <property type="match status" value="2"/>
</dbReference>
<keyword evidence="11 19" id="KW-0675">Receptor</keyword>
<dbReference type="PROSITE" id="PS50068">
    <property type="entry name" value="LDLRA_2"/>
    <property type="match status" value="7"/>
</dbReference>
<keyword evidence="10 13" id="KW-1015">Disulfide bond</keyword>
<keyword evidence="9 17" id="KW-0472">Membrane</keyword>